<feature type="transmembrane region" description="Helical" evidence="5">
    <location>
        <begin position="298"/>
        <end position="317"/>
    </location>
</feature>
<comment type="caution">
    <text evidence="7">The sequence shown here is derived from an EMBL/GenBank/DDBJ whole genome shotgun (WGS) entry which is preliminary data.</text>
</comment>
<evidence type="ECO:0000256" key="2">
    <source>
        <dbReference type="ARBA" id="ARBA00022692"/>
    </source>
</evidence>
<feature type="domain" description="Major facilitator superfamily (MFS) profile" evidence="6">
    <location>
        <begin position="11"/>
        <end position="388"/>
    </location>
</feature>
<dbReference type="EMBL" id="QXHD01000004">
    <property type="protein sequence ID" value="NEZ56915.1"/>
    <property type="molecule type" value="Genomic_DNA"/>
</dbReference>
<keyword evidence="2 5" id="KW-0812">Transmembrane</keyword>
<evidence type="ECO:0000256" key="4">
    <source>
        <dbReference type="ARBA" id="ARBA00023136"/>
    </source>
</evidence>
<dbReference type="AlphaFoldDB" id="A0A6M0RL34"/>
<dbReference type="InterPro" id="IPR005829">
    <property type="entry name" value="Sugar_transporter_CS"/>
</dbReference>
<evidence type="ECO:0000259" key="6">
    <source>
        <dbReference type="PROSITE" id="PS50850"/>
    </source>
</evidence>
<dbReference type="GO" id="GO:0022857">
    <property type="term" value="F:transmembrane transporter activity"/>
    <property type="evidence" value="ECO:0007669"/>
    <property type="project" value="InterPro"/>
</dbReference>
<feature type="transmembrane region" description="Helical" evidence="5">
    <location>
        <begin position="246"/>
        <end position="264"/>
    </location>
</feature>
<dbReference type="GO" id="GO:0005886">
    <property type="term" value="C:plasma membrane"/>
    <property type="evidence" value="ECO:0007669"/>
    <property type="project" value="UniProtKB-SubCell"/>
</dbReference>
<dbReference type="Proteomes" id="UP000481033">
    <property type="component" value="Unassembled WGS sequence"/>
</dbReference>
<dbReference type="PANTHER" id="PTHR23518:SF2">
    <property type="entry name" value="MAJOR FACILITATOR SUPERFAMILY TRANSPORTER"/>
    <property type="match status" value="1"/>
</dbReference>
<keyword evidence="4 5" id="KW-0472">Membrane</keyword>
<proteinExistence type="predicted"/>
<feature type="transmembrane region" description="Helical" evidence="5">
    <location>
        <begin position="169"/>
        <end position="189"/>
    </location>
</feature>
<keyword evidence="8" id="KW-1185">Reference proteome</keyword>
<evidence type="ECO:0000256" key="5">
    <source>
        <dbReference type="SAM" id="Phobius"/>
    </source>
</evidence>
<evidence type="ECO:0000256" key="3">
    <source>
        <dbReference type="ARBA" id="ARBA00022989"/>
    </source>
</evidence>
<gene>
    <name evidence="7" type="ORF">DXZ20_14750</name>
</gene>
<comment type="subcellular location">
    <subcellularLocation>
        <location evidence="1">Cell membrane</location>
        <topology evidence="1">Multi-pass membrane protein</topology>
    </subcellularLocation>
</comment>
<feature type="transmembrane region" description="Helical" evidence="5">
    <location>
        <begin position="276"/>
        <end position="292"/>
    </location>
</feature>
<dbReference type="InterPro" id="IPR011701">
    <property type="entry name" value="MFS"/>
</dbReference>
<dbReference type="PROSITE" id="PS50850">
    <property type="entry name" value="MFS"/>
    <property type="match status" value="1"/>
</dbReference>
<feature type="transmembrane region" description="Helical" evidence="5">
    <location>
        <begin position="364"/>
        <end position="381"/>
    </location>
</feature>
<evidence type="ECO:0000256" key="1">
    <source>
        <dbReference type="ARBA" id="ARBA00004651"/>
    </source>
</evidence>
<evidence type="ECO:0000313" key="7">
    <source>
        <dbReference type="EMBL" id="NEZ56915.1"/>
    </source>
</evidence>
<organism evidence="7 8">
    <name type="scientific">Adonisia turfae CCMR0081</name>
    <dbReference type="NCBI Taxonomy" id="2292702"/>
    <lineage>
        <taxon>Bacteria</taxon>
        <taxon>Bacillati</taxon>
        <taxon>Cyanobacteriota</taxon>
        <taxon>Adonisia</taxon>
        <taxon>Adonisia turfae</taxon>
    </lineage>
</organism>
<dbReference type="PANTHER" id="PTHR23518">
    <property type="entry name" value="C-METHYLTRANSFERASE"/>
    <property type="match status" value="1"/>
</dbReference>
<dbReference type="PROSITE" id="PS00216">
    <property type="entry name" value="SUGAR_TRANSPORT_1"/>
    <property type="match status" value="2"/>
</dbReference>
<dbReference type="InterPro" id="IPR020846">
    <property type="entry name" value="MFS_dom"/>
</dbReference>
<name>A0A6M0RL34_9CYAN</name>
<feature type="transmembrane region" description="Helical" evidence="5">
    <location>
        <begin position="338"/>
        <end position="358"/>
    </location>
</feature>
<dbReference type="RefSeq" id="WP_163698920.1">
    <property type="nucleotide sequence ID" value="NZ_QXHD01000004.1"/>
</dbReference>
<dbReference type="CDD" id="cd17370">
    <property type="entry name" value="MFS_MJ1317_like"/>
    <property type="match status" value="1"/>
</dbReference>
<accession>A0A6M0RL34</accession>
<dbReference type="InterPro" id="IPR036259">
    <property type="entry name" value="MFS_trans_sf"/>
</dbReference>
<dbReference type="SUPFAM" id="SSF103473">
    <property type="entry name" value="MFS general substrate transporter"/>
    <property type="match status" value="1"/>
</dbReference>
<dbReference type="Pfam" id="PF07690">
    <property type="entry name" value="MFS_1"/>
    <property type="match status" value="1"/>
</dbReference>
<sequence length="392" mass="42330">MTNQSRRLTRTVQALGWVSLLTDFASKMVYPLTPFFLTSMLGAPVWTVGLIEGIAESTASILKLYSGWLSDWAGRRKPFALAGYSLGALSKLGLALSGTWGHVLGARLFDRIGKGLRAAPRDVLIVENCTAAQRGQAFGLHHSLETVGEVLGPLVGFVFLQHSAGNYRGVFAIAFFPALLGVLILLTQVKEQRPHTRKARPQFTLQGLSPTYRQYLLAIILFSLGNSSDVFLLLRAQELSFTGSTLLLLYAAFNLVAVGLGLIAGRLSDQIGRRPLLVSGYLVFAITYLGFAQAETPAVIWLLFMLYGLYGTLTRGVQKAFVADLVHPNRRGAETGTFHMVVGLAALPASLIAGWLYAVVSTAAPFYVSSVAAVIATLLLMRMHLPSLESGS</sequence>
<protein>
    <submittedName>
        <fullName evidence="7">MFS transporter</fullName>
    </submittedName>
</protein>
<keyword evidence="3 5" id="KW-1133">Transmembrane helix</keyword>
<evidence type="ECO:0000313" key="8">
    <source>
        <dbReference type="Proteomes" id="UP000481033"/>
    </source>
</evidence>
<dbReference type="Gene3D" id="1.20.1250.20">
    <property type="entry name" value="MFS general substrate transporter like domains"/>
    <property type="match status" value="2"/>
</dbReference>
<reference evidence="7 8" key="1">
    <citation type="journal article" date="2020" name="Microb. Ecol.">
        <title>Ecogenomics of the Marine Benthic Filamentous Cyanobacterium Adonisia.</title>
        <authorList>
            <person name="Walter J.M."/>
            <person name="Coutinho F.H."/>
            <person name="Leomil L."/>
            <person name="Hargreaves P.I."/>
            <person name="Campeao M.E."/>
            <person name="Vieira V.V."/>
            <person name="Silva B.S."/>
            <person name="Fistarol G.O."/>
            <person name="Salomon P.S."/>
            <person name="Sawabe T."/>
            <person name="Mino S."/>
            <person name="Hosokawa M."/>
            <person name="Miyashita H."/>
            <person name="Maruyama F."/>
            <person name="van Verk M.C."/>
            <person name="Dutilh B.E."/>
            <person name="Thompson C.C."/>
            <person name="Thompson F.L."/>
        </authorList>
    </citation>
    <scope>NUCLEOTIDE SEQUENCE [LARGE SCALE GENOMIC DNA]</scope>
    <source>
        <strain evidence="7 8">CCMR0081</strain>
    </source>
</reference>
<feature type="transmembrane region" description="Helical" evidence="5">
    <location>
        <begin position="215"/>
        <end position="234"/>
    </location>
</feature>